<proteinExistence type="predicted"/>
<keyword evidence="2" id="KW-0813">Transport</keyword>
<evidence type="ECO:0000313" key="6">
    <source>
        <dbReference type="EMBL" id="CAK9315386.1"/>
    </source>
</evidence>
<dbReference type="PANTHER" id="PTHR23504:SF1">
    <property type="entry name" value="GH21943P-RELATED"/>
    <property type="match status" value="1"/>
</dbReference>
<accession>A0ABP0Y726</accession>
<evidence type="ECO:0000256" key="4">
    <source>
        <dbReference type="ARBA" id="ARBA00022989"/>
    </source>
</evidence>
<reference evidence="6 7" key="1">
    <citation type="submission" date="2024-03" db="EMBL/GenBank/DDBJ databases">
        <authorList>
            <person name="Gkanogiannis A."/>
            <person name="Becerra Lopez-Lavalle L."/>
        </authorList>
    </citation>
    <scope>NUCLEOTIDE SEQUENCE [LARGE SCALE GENOMIC DNA]</scope>
</reference>
<dbReference type="Proteomes" id="UP001642487">
    <property type="component" value="Chromosome 2"/>
</dbReference>
<evidence type="ECO:0000256" key="5">
    <source>
        <dbReference type="ARBA" id="ARBA00023136"/>
    </source>
</evidence>
<evidence type="ECO:0000313" key="7">
    <source>
        <dbReference type="Proteomes" id="UP001642487"/>
    </source>
</evidence>
<evidence type="ECO:0000256" key="1">
    <source>
        <dbReference type="ARBA" id="ARBA00004141"/>
    </source>
</evidence>
<evidence type="ECO:0000256" key="2">
    <source>
        <dbReference type="ARBA" id="ARBA00022448"/>
    </source>
</evidence>
<protein>
    <recommendedName>
        <fullName evidence="8">Major facilitator superfamily (MFS) profile domain-containing protein</fullName>
    </recommendedName>
</protein>
<evidence type="ECO:0008006" key="8">
    <source>
        <dbReference type="Google" id="ProtNLM"/>
    </source>
</evidence>
<keyword evidence="7" id="KW-1185">Reference proteome</keyword>
<evidence type="ECO:0000256" key="3">
    <source>
        <dbReference type="ARBA" id="ARBA00022692"/>
    </source>
</evidence>
<keyword evidence="3" id="KW-0812">Transmembrane</keyword>
<sequence length="110" mass="12069">MEKTMTSLKHLFVTTFIGCLSTFVLVPSITDLTMAALCPQQDHCSLAIYLSGLQQVSDMHLHISQDLKPQIVGLGAMVITPVNGNLSDKYGRKTMLTLPMTFSIIPLSRC</sequence>
<keyword evidence="4" id="KW-1133">Transmembrane helix</keyword>
<organism evidence="6 7">
    <name type="scientific">Citrullus colocynthis</name>
    <name type="common">colocynth</name>
    <dbReference type="NCBI Taxonomy" id="252529"/>
    <lineage>
        <taxon>Eukaryota</taxon>
        <taxon>Viridiplantae</taxon>
        <taxon>Streptophyta</taxon>
        <taxon>Embryophyta</taxon>
        <taxon>Tracheophyta</taxon>
        <taxon>Spermatophyta</taxon>
        <taxon>Magnoliopsida</taxon>
        <taxon>eudicotyledons</taxon>
        <taxon>Gunneridae</taxon>
        <taxon>Pentapetalae</taxon>
        <taxon>rosids</taxon>
        <taxon>fabids</taxon>
        <taxon>Cucurbitales</taxon>
        <taxon>Cucurbitaceae</taxon>
        <taxon>Benincaseae</taxon>
        <taxon>Citrullus</taxon>
    </lineage>
</organism>
<gene>
    <name evidence="6" type="ORF">CITCOLO1_LOCUS7179</name>
</gene>
<keyword evidence="5" id="KW-0472">Membrane</keyword>
<dbReference type="PANTHER" id="PTHR23504">
    <property type="entry name" value="MAJOR FACILITATOR SUPERFAMILY DOMAIN-CONTAINING PROTEIN 10"/>
    <property type="match status" value="1"/>
</dbReference>
<dbReference type="EMBL" id="OZ021736">
    <property type="protein sequence ID" value="CAK9315386.1"/>
    <property type="molecule type" value="Genomic_DNA"/>
</dbReference>
<comment type="subcellular location">
    <subcellularLocation>
        <location evidence="1">Membrane</location>
        <topology evidence="1">Multi-pass membrane protein</topology>
    </subcellularLocation>
</comment>
<name>A0ABP0Y726_9ROSI</name>